<evidence type="ECO:0000313" key="8">
    <source>
        <dbReference type="EMBL" id="TFD96727.1"/>
    </source>
</evidence>
<evidence type="ECO:0000256" key="2">
    <source>
        <dbReference type="ARBA" id="ARBA00022448"/>
    </source>
</evidence>
<dbReference type="InterPro" id="IPR020846">
    <property type="entry name" value="MFS_dom"/>
</dbReference>
<feature type="transmembrane region" description="Helical" evidence="6">
    <location>
        <begin position="106"/>
        <end position="127"/>
    </location>
</feature>
<comment type="caution">
    <text evidence="8">The sequence shown here is derived from an EMBL/GenBank/DDBJ whole genome shotgun (WGS) entry which is preliminary data.</text>
</comment>
<reference evidence="8 9" key="1">
    <citation type="submission" date="2019-03" db="EMBL/GenBank/DDBJ databases">
        <title>San Antonio Military Medical Center submission to MRSN (WRAIR), pending publication.</title>
        <authorList>
            <person name="Blyth D.M."/>
            <person name="Mccarthy S.L."/>
            <person name="Schall S.E."/>
            <person name="Stam J.A."/>
            <person name="Ong A.C."/>
            <person name="Mcgann P.T."/>
        </authorList>
    </citation>
    <scope>NUCLEOTIDE SEQUENCE [LARGE SCALE GENOMIC DNA]</scope>
    <source>
        <strain evidence="8 9">MRSN571793</strain>
    </source>
</reference>
<feature type="transmembrane region" description="Helical" evidence="6">
    <location>
        <begin position="51"/>
        <end position="68"/>
    </location>
</feature>
<feature type="domain" description="Major facilitator superfamily (MFS) profile" evidence="7">
    <location>
        <begin position="240"/>
        <end position="437"/>
    </location>
</feature>
<evidence type="ECO:0000256" key="6">
    <source>
        <dbReference type="SAM" id="Phobius"/>
    </source>
</evidence>
<feature type="transmembrane region" description="Helical" evidence="6">
    <location>
        <begin position="375"/>
        <end position="398"/>
    </location>
</feature>
<sequence>MTQKPLLNNKQIWNINFGFLGLQICLTLILANTSRILSGLGADIDQLPLLWLAPPLAGLIIQPIVGYISDRTWTKWGRRIPYVLAGTIMTALMMLLMPNSHILNNIFSVVLSITFILFWTQTALNISMQPYRSLVSDMVDSRQSSKGYSTQTILANIGGIIGSLLPYVLAQAGVNNEADESGRIADSVTWSFYIAAAILLVTSLKTCFSVKEYPPAIFEKYNSADISKQSTVSTKTIIYTLSRISIVQLFSWMAFFIIWVYATDALAESVWNTSDASSSAYNDAGNWYGVLTGVYSITAAIFSFYIPRISNLIGRKTLYSLALFAGGLGTISLYYIKDQYILLFPMIAIGIAWALILTIPFTLMNDIAPAKKMGFYMGLLNITIVLPQIIGGLTGNFIFKHIAGSSSVSMMLIAGIFLFMGAVSVYFIKSRKTVSLQ</sequence>
<accession>A0A4Y8L364</accession>
<feature type="transmembrane region" description="Helical" evidence="6">
    <location>
        <begin position="410"/>
        <end position="428"/>
    </location>
</feature>
<keyword evidence="3 6" id="KW-0812">Transmembrane</keyword>
<dbReference type="PROSITE" id="PS50850">
    <property type="entry name" value="MFS"/>
    <property type="match status" value="1"/>
</dbReference>
<dbReference type="GO" id="GO:0022857">
    <property type="term" value="F:transmembrane transporter activity"/>
    <property type="evidence" value="ECO:0007669"/>
    <property type="project" value="InterPro"/>
</dbReference>
<feature type="transmembrane region" description="Helical" evidence="6">
    <location>
        <begin position="342"/>
        <end position="363"/>
    </location>
</feature>
<dbReference type="Proteomes" id="UP000297861">
    <property type="component" value="Unassembled WGS sequence"/>
</dbReference>
<keyword evidence="2" id="KW-0813">Transport</keyword>
<dbReference type="GO" id="GO:0016020">
    <property type="term" value="C:membrane"/>
    <property type="evidence" value="ECO:0007669"/>
    <property type="project" value="UniProtKB-SubCell"/>
</dbReference>
<proteinExistence type="predicted"/>
<dbReference type="PANTHER" id="PTHR19432:SF35">
    <property type="entry name" value="SOLUTE CARRIER FAMILY 45 MEMBER 3 ISOFORM X1"/>
    <property type="match status" value="1"/>
</dbReference>
<evidence type="ECO:0000313" key="9">
    <source>
        <dbReference type="Proteomes" id="UP000297861"/>
    </source>
</evidence>
<evidence type="ECO:0000256" key="3">
    <source>
        <dbReference type="ARBA" id="ARBA00022692"/>
    </source>
</evidence>
<dbReference type="EMBL" id="SOML01000004">
    <property type="protein sequence ID" value="TFD96727.1"/>
    <property type="molecule type" value="Genomic_DNA"/>
</dbReference>
<dbReference type="AlphaFoldDB" id="A0A4Y8L364"/>
<keyword evidence="5 6" id="KW-0472">Membrane</keyword>
<protein>
    <submittedName>
        <fullName evidence="8">MFS transporter</fullName>
    </submittedName>
</protein>
<comment type="subcellular location">
    <subcellularLocation>
        <location evidence="1">Membrane</location>
        <topology evidence="1">Multi-pass membrane protein</topology>
    </subcellularLocation>
</comment>
<evidence type="ECO:0000256" key="5">
    <source>
        <dbReference type="ARBA" id="ARBA00023136"/>
    </source>
</evidence>
<organism evidence="8 9">
    <name type="scientific">Dysgonomonas capnocytophagoides</name>
    <dbReference type="NCBI Taxonomy" id="45254"/>
    <lineage>
        <taxon>Bacteria</taxon>
        <taxon>Pseudomonadati</taxon>
        <taxon>Bacteroidota</taxon>
        <taxon>Bacteroidia</taxon>
        <taxon>Bacteroidales</taxon>
        <taxon>Dysgonomonadaceae</taxon>
        <taxon>Dysgonomonas</taxon>
    </lineage>
</organism>
<evidence type="ECO:0000259" key="7">
    <source>
        <dbReference type="PROSITE" id="PS50850"/>
    </source>
</evidence>
<name>A0A4Y8L364_9BACT</name>
<dbReference type="STRING" id="1121485.GCA_000426485_02193"/>
<dbReference type="PANTHER" id="PTHR19432">
    <property type="entry name" value="SUGAR TRANSPORTER"/>
    <property type="match status" value="1"/>
</dbReference>
<feature type="transmembrane region" description="Helical" evidence="6">
    <location>
        <begin position="237"/>
        <end position="262"/>
    </location>
</feature>
<dbReference type="InterPro" id="IPR036259">
    <property type="entry name" value="MFS_trans_sf"/>
</dbReference>
<feature type="transmembrane region" description="Helical" evidence="6">
    <location>
        <begin position="80"/>
        <end position="100"/>
    </location>
</feature>
<keyword evidence="9" id="KW-1185">Reference proteome</keyword>
<feature type="transmembrane region" description="Helical" evidence="6">
    <location>
        <begin position="318"/>
        <end position="336"/>
    </location>
</feature>
<gene>
    <name evidence="8" type="ORF">E2605_07860</name>
</gene>
<dbReference type="Gene3D" id="1.20.1250.20">
    <property type="entry name" value="MFS general substrate transporter like domains"/>
    <property type="match status" value="2"/>
</dbReference>
<feature type="transmembrane region" description="Helical" evidence="6">
    <location>
        <begin position="190"/>
        <end position="210"/>
    </location>
</feature>
<feature type="transmembrane region" description="Helical" evidence="6">
    <location>
        <begin position="287"/>
        <end position="306"/>
    </location>
</feature>
<evidence type="ECO:0000256" key="4">
    <source>
        <dbReference type="ARBA" id="ARBA00022989"/>
    </source>
</evidence>
<dbReference type="OrthoDB" id="7584869at2"/>
<evidence type="ECO:0000256" key="1">
    <source>
        <dbReference type="ARBA" id="ARBA00004141"/>
    </source>
</evidence>
<dbReference type="RefSeq" id="WP_134436050.1">
    <property type="nucleotide sequence ID" value="NZ_SOML01000004.1"/>
</dbReference>
<feature type="transmembrane region" description="Helical" evidence="6">
    <location>
        <begin position="12"/>
        <end position="31"/>
    </location>
</feature>
<dbReference type="Pfam" id="PF13347">
    <property type="entry name" value="MFS_2"/>
    <property type="match status" value="1"/>
</dbReference>
<keyword evidence="4 6" id="KW-1133">Transmembrane helix</keyword>
<feature type="transmembrane region" description="Helical" evidence="6">
    <location>
        <begin position="148"/>
        <end position="170"/>
    </location>
</feature>
<dbReference type="SUPFAM" id="SSF103473">
    <property type="entry name" value="MFS general substrate transporter"/>
    <property type="match status" value="1"/>
</dbReference>